<dbReference type="InterPro" id="IPR029060">
    <property type="entry name" value="PIN-like_dom_sf"/>
</dbReference>
<keyword evidence="3" id="KW-1185">Reference proteome</keyword>
<name>A0ABU2WJH7_9GAMM</name>
<evidence type="ECO:0000313" key="3">
    <source>
        <dbReference type="Proteomes" id="UP001254608"/>
    </source>
</evidence>
<protein>
    <submittedName>
        <fullName evidence="2">PIN domain-containing protein</fullName>
    </submittedName>
</protein>
<accession>A0ABU2WJH7</accession>
<organism evidence="2 3">
    <name type="scientific">Banduia mediterranea</name>
    <dbReference type="NCBI Taxonomy" id="3075609"/>
    <lineage>
        <taxon>Bacteria</taxon>
        <taxon>Pseudomonadati</taxon>
        <taxon>Pseudomonadota</taxon>
        <taxon>Gammaproteobacteria</taxon>
        <taxon>Nevskiales</taxon>
        <taxon>Algiphilaceae</taxon>
        <taxon>Banduia</taxon>
    </lineage>
</organism>
<dbReference type="Gene3D" id="3.40.50.1010">
    <property type="entry name" value="5'-nuclease"/>
    <property type="match status" value="1"/>
</dbReference>
<dbReference type="Pfam" id="PF01850">
    <property type="entry name" value="PIN"/>
    <property type="match status" value="1"/>
</dbReference>
<feature type="domain" description="PIN" evidence="1">
    <location>
        <begin position="4"/>
        <end position="119"/>
    </location>
</feature>
<evidence type="ECO:0000313" key="2">
    <source>
        <dbReference type="EMBL" id="MDT0497394.1"/>
    </source>
</evidence>
<dbReference type="InterPro" id="IPR002716">
    <property type="entry name" value="PIN_dom"/>
</dbReference>
<dbReference type="EMBL" id="JAVRIC010000009">
    <property type="protein sequence ID" value="MDT0497394.1"/>
    <property type="molecule type" value="Genomic_DNA"/>
</dbReference>
<dbReference type="CDD" id="cd18692">
    <property type="entry name" value="PIN_VapC-like"/>
    <property type="match status" value="1"/>
</dbReference>
<proteinExistence type="predicted"/>
<dbReference type="Proteomes" id="UP001254608">
    <property type="component" value="Unassembled WGS sequence"/>
</dbReference>
<comment type="caution">
    <text evidence="2">The sequence shown here is derived from an EMBL/GenBank/DDBJ whole genome shotgun (WGS) entry which is preliminary data.</text>
</comment>
<dbReference type="RefSeq" id="WP_311364788.1">
    <property type="nucleotide sequence ID" value="NZ_JAVRIC010000009.1"/>
</dbReference>
<gene>
    <name evidence="2" type="ORF">RM530_08450</name>
</gene>
<reference evidence="2 3" key="1">
    <citation type="submission" date="2023-09" db="EMBL/GenBank/DDBJ databases">
        <authorList>
            <person name="Rey-Velasco X."/>
        </authorList>
    </citation>
    <scope>NUCLEOTIDE SEQUENCE [LARGE SCALE GENOMIC DNA]</scope>
    <source>
        <strain evidence="2 3">W345</strain>
    </source>
</reference>
<dbReference type="SUPFAM" id="SSF88723">
    <property type="entry name" value="PIN domain-like"/>
    <property type="match status" value="1"/>
</dbReference>
<evidence type="ECO:0000259" key="1">
    <source>
        <dbReference type="Pfam" id="PF01850"/>
    </source>
</evidence>
<sequence length="139" mass="15547">MPAFVDTNILLYAASTAPHEADKSRIARQILVEGNWRLSTQVLQEFYVNAIRKLTKPLSEAAALAFMQQVTRVQPVAIDLGIVLRGIHNARRYRISYWDGAIVAAAQMSGCEILYSEDLNHGQSYDQVRAVNPFQSGLR</sequence>